<organism evidence="1 2">
    <name type="scientific">Acanthoscelides obtectus</name>
    <name type="common">Bean weevil</name>
    <name type="synonym">Bruchus obtectus</name>
    <dbReference type="NCBI Taxonomy" id="200917"/>
    <lineage>
        <taxon>Eukaryota</taxon>
        <taxon>Metazoa</taxon>
        <taxon>Ecdysozoa</taxon>
        <taxon>Arthropoda</taxon>
        <taxon>Hexapoda</taxon>
        <taxon>Insecta</taxon>
        <taxon>Pterygota</taxon>
        <taxon>Neoptera</taxon>
        <taxon>Endopterygota</taxon>
        <taxon>Coleoptera</taxon>
        <taxon>Polyphaga</taxon>
        <taxon>Cucujiformia</taxon>
        <taxon>Chrysomeloidea</taxon>
        <taxon>Chrysomelidae</taxon>
        <taxon>Bruchinae</taxon>
        <taxon>Bruchini</taxon>
        <taxon>Acanthoscelides</taxon>
    </lineage>
</organism>
<evidence type="ECO:0000313" key="1">
    <source>
        <dbReference type="EMBL" id="CAH1966658.1"/>
    </source>
</evidence>
<sequence>MSPIALQGALDAVLLKFYTTPNSYMTAKNIILQQSCTNRQVSTMKTKFVMPLPLQTERVTVVARAHYRLLKLPNKYKINTVAEGGNWSEESLKAAINAVERDGLRGRSPVPNT</sequence>
<name>A0A9P0K3G0_ACAOB</name>
<dbReference type="EMBL" id="CAKOFQ010006735">
    <property type="protein sequence ID" value="CAH1966658.1"/>
    <property type="molecule type" value="Genomic_DNA"/>
</dbReference>
<protein>
    <submittedName>
        <fullName evidence="1">Uncharacterized protein</fullName>
    </submittedName>
</protein>
<dbReference type="Proteomes" id="UP001152888">
    <property type="component" value="Unassembled WGS sequence"/>
</dbReference>
<dbReference type="AlphaFoldDB" id="A0A9P0K3G0"/>
<gene>
    <name evidence="1" type="ORF">ACAOBT_LOCUS6956</name>
</gene>
<accession>A0A9P0K3G0</accession>
<reference evidence="1" key="1">
    <citation type="submission" date="2022-03" db="EMBL/GenBank/DDBJ databases">
        <authorList>
            <person name="Sayadi A."/>
        </authorList>
    </citation>
    <scope>NUCLEOTIDE SEQUENCE</scope>
</reference>
<evidence type="ECO:0000313" key="2">
    <source>
        <dbReference type="Proteomes" id="UP001152888"/>
    </source>
</evidence>
<keyword evidence="2" id="KW-1185">Reference proteome</keyword>
<comment type="caution">
    <text evidence="1">The sequence shown here is derived from an EMBL/GenBank/DDBJ whole genome shotgun (WGS) entry which is preliminary data.</text>
</comment>
<proteinExistence type="predicted"/>